<dbReference type="AlphaFoldDB" id="A0A7I7Q7Y5"/>
<keyword evidence="5 6" id="KW-0560">Oxidoreductase</keyword>
<dbReference type="GO" id="GO:0005886">
    <property type="term" value="C:plasma membrane"/>
    <property type="evidence" value="ECO:0007669"/>
    <property type="project" value="TreeGrafter"/>
</dbReference>
<evidence type="ECO:0000313" key="11">
    <source>
        <dbReference type="Proteomes" id="UP000467130"/>
    </source>
</evidence>
<evidence type="ECO:0000256" key="3">
    <source>
        <dbReference type="ARBA" id="ARBA00022630"/>
    </source>
</evidence>
<evidence type="ECO:0000256" key="6">
    <source>
        <dbReference type="RuleBase" id="RU362125"/>
    </source>
</evidence>
<keyword evidence="4 6" id="KW-0274">FAD</keyword>
<proteinExistence type="inferred from homology"/>
<sequence>MNGRFAGVNDFRLTARSWLEANVPLAARAGSHTRSHGDQAVARARELQRMLFDAGFAGLVYPPAYGGQGLGVEYARAFAEEAARFESPLVLQEPTLNIIAPTIYDCGTEGQKLRHLPRILRGEERWVQFLSEPGGGSDVASTSMTADRVDGGFVLNGAKTWSSGADRADWALCPARTNWDVPKHQGLTVFLVPISQPAIDIRPIRTSDGASNFCEEFFTDVFVADDHVLGAVDGGWSVIMTLINHERKAVAGASPFTGGSRSVAAVGRDRTLIDLALATGRAEDPLIGQLVGRQCVDDIVQEKLNARILLGLARGDMPETAGTILRLFEAGASARRATLAADISAFGAVAWDADAPTTGVGNRFLMRQASSIGGGTTEMARNVISERLLGMPREQHPDRGVPFREVARNVGGA</sequence>
<feature type="domain" description="Acyl-CoA oxidase/dehydrogenase middle" evidence="8">
    <location>
        <begin position="130"/>
        <end position="221"/>
    </location>
</feature>
<name>A0A7I7Q7Y5_9MYCO</name>
<evidence type="ECO:0000256" key="2">
    <source>
        <dbReference type="ARBA" id="ARBA00009347"/>
    </source>
</evidence>
<protein>
    <submittedName>
        <fullName evidence="10">Acyl-CoA dehydrogenase</fullName>
    </submittedName>
</protein>
<evidence type="ECO:0000256" key="1">
    <source>
        <dbReference type="ARBA" id="ARBA00001974"/>
    </source>
</evidence>
<dbReference type="InterPro" id="IPR046373">
    <property type="entry name" value="Acyl-CoA_Oxase/DH_mid-dom_sf"/>
</dbReference>
<dbReference type="EMBL" id="AP022587">
    <property type="protein sequence ID" value="BBY22167.1"/>
    <property type="molecule type" value="Genomic_DNA"/>
</dbReference>
<accession>A0A7I7Q7Y5</accession>
<dbReference type="SUPFAM" id="SSF47203">
    <property type="entry name" value="Acyl-CoA dehydrogenase C-terminal domain-like"/>
    <property type="match status" value="1"/>
</dbReference>
<dbReference type="InterPro" id="IPR037069">
    <property type="entry name" value="AcylCoA_DH/ox_N_sf"/>
</dbReference>
<dbReference type="Pfam" id="PF02771">
    <property type="entry name" value="Acyl-CoA_dh_N"/>
    <property type="match status" value="1"/>
</dbReference>
<dbReference type="Gene3D" id="2.40.110.10">
    <property type="entry name" value="Butyryl-CoA Dehydrogenase, subunit A, domain 2"/>
    <property type="match status" value="1"/>
</dbReference>
<dbReference type="RefSeq" id="WP_163790246.1">
    <property type="nucleotide sequence ID" value="NZ_AP022587.1"/>
</dbReference>
<dbReference type="Gene3D" id="1.20.140.10">
    <property type="entry name" value="Butyryl-CoA Dehydrogenase, subunit A, domain 3"/>
    <property type="match status" value="1"/>
</dbReference>
<evidence type="ECO:0000256" key="4">
    <source>
        <dbReference type="ARBA" id="ARBA00022827"/>
    </source>
</evidence>
<evidence type="ECO:0000259" key="7">
    <source>
        <dbReference type="Pfam" id="PF00441"/>
    </source>
</evidence>
<dbReference type="InterPro" id="IPR009100">
    <property type="entry name" value="AcylCoA_DH/oxidase_NM_dom_sf"/>
</dbReference>
<dbReference type="GO" id="GO:0050660">
    <property type="term" value="F:flavin adenine dinucleotide binding"/>
    <property type="evidence" value="ECO:0007669"/>
    <property type="project" value="InterPro"/>
</dbReference>
<evidence type="ECO:0000256" key="5">
    <source>
        <dbReference type="ARBA" id="ARBA00023002"/>
    </source>
</evidence>
<dbReference type="GO" id="GO:0016627">
    <property type="term" value="F:oxidoreductase activity, acting on the CH-CH group of donors"/>
    <property type="evidence" value="ECO:0007669"/>
    <property type="project" value="InterPro"/>
</dbReference>
<organism evidence="10 11">
    <name type="scientific">Mycobacterium stomatepiae</name>
    <dbReference type="NCBI Taxonomy" id="470076"/>
    <lineage>
        <taxon>Bacteria</taxon>
        <taxon>Bacillati</taxon>
        <taxon>Actinomycetota</taxon>
        <taxon>Actinomycetes</taxon>
        <taxon>Mycobacteriales</taxon>
        <taxon>Mycobacteriaceae</taxon>
        <taxon>Mycobacterium</taxon>
        <taxon>Mycobacterium simiae complex</taxon>
    </lineage>
</organism>
<dbReference type="Pfam" id="PF02770">
    <property type="entry name" value="Acyl-CoA_dh_M"/>
    <property type="match status" value="1"/>
</dbReference>
<dbReference type="Gene3D" id="1.10.540.10">
    <property type="entry name" value="Acyl-CoA dehydrogenase/oxidase, N-terminal domain"/>
    <property type="match status" value="1"/>
</dbReference>
<dbReference type="InterPro" id="IPR036250">
    <property type="entry name" value="AcylCo_DH-like_C"/>
</dbReference>
<dbReference type="SUPFAM" id="SSF56645">
    <property type="entry name" value="Acyl-CoA dehydrogenase NM domain-like"/>
    <property type="match status" value="1"/>
</dbReference>
<dbReference type="InterPro" id="IPR006091">
    <property type="entry name" value="Acyl-CoA_Oxase/DH_mid-dom"/>
</dbReference>
<evidence type="ECO:0000259" key="8">
    <source>
        <dbReference type="Pfam" id="PF02770"/>
    </source>
</evidence>
<evidence type="ECO:0000313" key="10">
    <source>
        <dbReference type="EMBL" id="BBY22167.1"/>
    </source>
</evidence>
<dbReference type="InterPro" id="IPR009075">
    <property type="entry name" value="AcylCo_DH/oxidase_C"/>
</dbReference>
<dbReference type="PANTHER" id="PTHR43292:SF4">
    <property type="entry name" value="ACYL-COA DEHYDROGENASE FADE34"/>
    <property type="match status" value="1"/>
</dbReference>
<comment type="similarity">
    <text evidence="2 6">Belongs to the acyl-CoA dehydrogenase family.</text>
</comment>
<keyword evidence="11" id="KW-1185">Reference proteome</keyword>
<gene>
    <name evidence="10" type="ORF">MSTO_23720</name>
</gene>
<dbReference type="Pfam" id="PF00441">
    <property type="entry name" value="Acyl-CoA_dh_1"/>
    <property type="match status" value="1"/>
</dbReference>
<dbReference type="InterPro" id="IPR052161">
    <property type="entry name" value="Mycobact_Acyl-CoA_DH"/>
</dbReference>
<feature type="domain" description="Acyl-CoA dehydrogenase/oxidase N-terminal" evidence="9">
    <location>
        <begin position="10"/>
        <end position="123"/>
    </location>
</feature>
<dbReference type="PANTHER" id="PTHR43292">
    <property type="entry name" value="ACYL-COA DEHYDROGENASE"/>
    <property type="match status" value="1"/>
</dbReference>
<dbReference type="KEGG" id="msto:MSTO_23720"/>
<feature type="domain" description="Acyl-CoA dehydrogenase/oxidase C-terminal" evidence="7">
    <location>
        <begin position="234"/>
        <end position="389"/>
    </location>
</feature>
<dbReference type="Proteomes" id="UP000467130">
    <property type="component" value="Chromosome"/>
</dbReference>
<evidence type="ECO:0000259" key="9">
    <source>
        <dbReference type="Pfam" id="PF02771"/>
    </source>
</evidence>
<reference evidence="10 11" key="1">
    <citation type="journal article" date="2019" name="Emerg. Microbes Infect.">
        <title>Comprehensive subspecies identification of 175 nontuberculous mycobacteria species based on 7547 genomic profiles.</title>
        <authorList>
            <person name="Matsumoto Y."/>
            <person name="Kinjo T."/>
            <person name="Motooka D."/>
            <person name="Nabeya D."/>
            <person name="Jung N."/>
            <person name="Uechi K."/>
            <person name="Horii T."/>
            <person name="Iida T."/>
            <person name="Fujita J."/>
            <person name="Nakamura S."/>
        </authorList>
    </citation>
    <scope>NUCLEOTIDE SEQUENCE [LARGE SCALE GENOMIC DNA]</scope>
    <source>
        <strain evidence="10 11">JCM 17783</strain>
    </source>
</reference>
<comment type="cofactor">
    <cofactor evidence="1 6">
        <name>FAD</name>
        <dbReference type="ChEBI" id="CHEBI:57692"/>
    </cofactor>
</comment>
<keyword evidence="3 6" id="KW-0285">Flavoprotein</keyword>
<dbReference type="InterPro" id="IPR013786">
    <property type="entry name" value="AcylCoA_DH/ox_N"/>
</dbReference>